<dbReference type="EMBL" id="FNXT01001300">
    <property type="protein sequence ID" value="SZX78018.1"/>
    <property type="molecule type" value="Genomic_DNA"/>
</dbReference>
<keyword evidence="5" id="KW-0175">Coiled coil</keyword>
<keyword evidence="8" id="KW-1185">Reference proteome</keyword>
<dbReference type="Proteomes" id="UP000256970">
    <property type="component" value="Unassembled WGS sequence"/>
</dbReference>
<dbReference type="InterPro" id="IPR002893">
    <property type="entry name" value="Znf_MYND"/>
</dbReference>
<evidence type="ECO:0000259" key="6">
    <source>
        <dbReference type="PROSITE" id="PS50865"/>
    </source>
</evidence>
<keyword evidence="2 4" id="KW-0863">Zinc-finger</keyword>
<evidence type="ECO:0000256" key="2">
    <source>
        <dbReference type="ARBA" id="ARBA00022771"/>
    </source>
</evidence>
<reference evidence="7 8" key="1">
    <citation type="submission" date="2016-10" db="EMBL/GenBank/DDBJ databases">
        <authorList>
            <person name="Cai Z."/>
        </authorList>
    </citation>
    <scope>NUCLEOTIDE SEQUENCE [LARGE SCALE GENOMIC DNA]</scope>
</reference>
<evidence type="ECO:0000313" key="8">
    <source>
        <dbReference type="Proteomes" id="UP000256970"/>
    </source>
</evidence>
<organism evidence="7 8">
    <name type="scientific">Tetradesmus obliquus</name>
    <name type="common">Green alga</name>
    <name type="synonym">Acutodesmus obliquus</name>
    <dbReference type="NCBI Taxonomy" id="3088"/>
    <lineage>
        <taxon>Eukaryota</taxon>
        <taxon>Viridiplantae</taxon>
        <taxon>Chlorophyta</taxon>
        <taxon>core chlorophytes</taxon>
        <taxon>Chlorophyceae</taxon>
        <taxon>CS clade</taxon>
        <taxon>Sphaeropleales</taxon>
        <taxon>Scenedesmaceae</taxon>
        <taxon>Tetradesmus</taxon>
    </lineage>
</organism>
<keyword evidence="1" id="KW-0479">Metal-binding</keyword>
<gene>
    <name evidence="7" type="ORF">BQ4739_LOCUS18348</name>
</gene>
<dbReference type="PROSITE" id="PS50865">
    <property type="entry name" value="ZF_MYND_2"/>
    <property type="match status" value="1"/>
</dbReference>
<evidence type="ECO:0000313" key="7">
    <source>
        <dbReference type="EMBL" id="SZX78018.1"/>
    </source>
</evidence>
<proteinExistence type="predicted"/>
<evidence type="ECO:0000256" key="3">
    <source>
        <dbReference type="ARBA" id="ARBA00022833"/>
    </source>
</evidence>
<evidence type="ECO:0000256" key="5">
    <source>
        <dbReference type="SAM" id="Coils"/>
    </source>
</evidence>
<dbReference type="AlphaFoldDB" id="A0A383WKM7"/>
<feature type="coiled-coil region" evidence="5">
    <location>
        <begin position="742"/>
        <end position="769"/>
    </location>
</feature>
<feature type="domain" description="MYND-type" evidence="6">
    <location>
        <begin position="826"/>
        <end position="872"/>
    </location>
</feature>
<accession>A0A383WKM7</accession>
<keyword evidence="3" id="KW-0862">Zinc</keyword>
<dbReference type="GO" id="GO:0008270">
    <property type="term" value="F:zinc ion binding"/>
    <property type="evidence" value="ECO:0007669"/>
    <property type="project" value="UniProtKB-KW"/>
</dbReference>
<evidence type="ECO:0000256" key="4">
    <source>
        <dbReference type="PROSITE-ProRule" id="PRU00134"/>
    </source>
</evidence>
<evidence type="ECO:0000256" key="1">
    <source>
        <dbReference type="ARBA" id="ARBA00022723"/>
    </source>
</evidence>
<name>A0A383WKM7_TETOB</name>
<sequence length="885" mass="93853">MQFGMLGPAGMLGVLDAIAAARDLPQLEHHEMQAQMFKIWLEHEAGVASAAAGMDPRLAMQDLVYKHKILRRLGKALSTAVQLLLPQGKQQHKHKQQPRQQHSQDKAASLVMLLLASLTMFVQAWTASATSTQLEADQLQVALQVTQSGLLATIEQATSIMTARLQAVMQPPACSSSSSSGSSSSMLSKLVEAATPVTCVCISSVRELIQAWPGAAPLAAAALAPCFVSVVELAWAVLEAGAAAGLFDGSSSSSSSEHFIWDAIICDAVQLAASISKVLGPAVVHEGTLARYRPHAQQFASDTLLKLLMSWAGIRIAVLHKQQQQQQQPGQVCVQPYHQQLLAELRVMPDEQQVSFNLLQASAGTMHAYAALAFTMQMRSAALQSSSSSSSSSKQSCGAMAAAHPTAVAAAAVPSVSSRQYELLLLTMLEGAVLLPSAEVYCRSQAMVSVADVSRHARVICSSSAAGVATLPASDTLLQCLLLEAGPALLRRTRCASVVGCPTLADHAAARGTAAAEEALAEAVYNIRLALLQLSRAAFEAALEAPELPPALQQHPHSAAALLEAGLRATLAEPHQTQSREDATYSLGVLCFACNMTQHLQGHIRAVCRAESAAAEQLFGLAASMLKAASQVCSSSFADKLGFSSSTYREVVLESAISSADAAVHAIVQQAEFPAAQRLLLLGRLLSVLGKAAGLCSSEAWPDHLTSAADWFEIYHHLLGVAVRSVDDCVQLLGEVTLLGEAAAAAEAARQLQQQVAALASALEQQLQVADEAAPLPATAAPEHLLQQQQQLRQAMSVELPQQLQQFGEAVCHQLPVSLWCCNPRCSNLQQQSEAELVGGKACVCAGCRTARFCSRQCLEQCWKTRLHKGACRRIAAGRQQQQQP</sequence>
<protein>
    <recommendedName>
        <fullName evidence="6">MYND-type domain-containing protein</fullName>
    </recommendedName>
</protein>